<gene>
    <name evidence="10" type="primary">IBA57</name>
</gene>
<evidence type="ECO:0000313" key="11">
    <source>
        <dbReference type="Proteomes" id="UP000694580"/>
    </source>
</evidence>
<evidence type="ECO:0000256" key="4">
    <source>
        <dbReference type="ARBA" id="ARBA00023133"/>
    </source>
</evidence>
<dbReference type="InterPro" id="IPR027266">
    <property type="entry name" value="TrmE/GcvT-like"/>
</dbReference>
<evidence type="ECO:0000256" key="2">
    <source>
        <dbReference type="ARBA" id="ARBA00022946"/>
    </source>
</evidence>
<dbReference type="FunFam" id="3.30.1360.120:FF:000015">
    <property type="entry name" value="IBA57, iron-sulfur cluster assembly"/>
    <property type="match status" value="1"/>
</dbReference>
<evidence type="ECO:0000256" key="3">
    <source>
        <dbReference type="ARBA" id="ARBA00023128"/>
    </source>
</evidence>
<evidence type="ECO:0000313" key="10">
    <source>
        <dbReference type="Ensembl" id="ENSDCDP00010040724.1"/>
    </source>
</evidence>
<dbReference type="Pfam" id="PF25455">
    <property type="entry name" value="Beta-barrel_CAF17_C"/>
    <property type="match status" value="1"/>
</dbReference>
<dbReference type="GO" id="GO:0006783">
    <property type="term" value="P:heme biosynthetic process"/>
    <property type="evidence" value="ECO:0007669"/>
    <property type="project" value="UniProtKB-KW"/>
</dbReference>
<comment type="similarity">
    <text evidence="6">Belongs to the GcvT family. CAF17/IBA57 subfamily.</text>
</comment>
<accession>A0AAY4D6E9</accession>
<evidence type="ECO:0000256" key="5">
    <source>
        <dbReference type="ARBA" id="ARBA00075513"/>
    </source>
</evidence>
<dbReference type="Pfam" id="PF01571">
    <property type="entry name" value="GCV_T"/>
    <property type="match status" value="1"/>
</dbReference>
<dbReference type="GeneTree" id="ENSGT00390000006465"/>
<dbReference type="AlphaFoldDB" id="A0AAY4D6E9"/>
<reference evidence="10" key="2">
    <citation type="submission" date="2025-08" db="UniProtKB">
        <authorList>
            <consortium name="Ensembl"/>
        </authorList>
    </citation>
    <scope>IDENTIFICATION</scope>
</reference>
<feature type="domain" description="GCVT N-terminal" evidence="8">
    <location>
        <begin position="55"/>
        <end position="126"/>
    </location>
</feature>
<dbReference type="InterPro" id="IPR057460">
    <property type="entry name" value="CAF17_C"/>
</dbReference>
<dbReference type="RefSeq" id="XP_028833545.1">
    <property type="nucleotide sequence ID" value="XM_028977712.1"/>
</dbReference>
<organism evidence="10 11">
    <name type="scientific">Denticeps clupeoides</name>
    <name type="common">denticle herring</name>
    <dbReference type="NCBI Taxonomy" id="299321"/>
    <lineage>
        <taxon>Eukaryota</taxon>
        <taxon>Metazoa</taxon>
        <taxon>Chordata</taxon>
        <taxon>Craniata</taxon>
        <taxon>Vertebrata</taxon>
        <taxon>Euteleostomi</taxon>
        <taxon>Actinopterygii</taxon>
        <taxon>Neopterygii</taxon>
        <taxon>Teleostei</taxon>
        <taxon>Clupei</taxon>
        <taxon>Clupeiformes</taxon>
        <taxon>Denticipitoidei</taxon>
        <taxon>Denticipitidae</taxon>
        <taxon>Denticeps</taxon>
    </lineage>
</organism>
<evidence type="ECO:0000259" key="8">
    <source>
        <dbReference type="Pfam" id="PF01571"/>
    </source>
</evidence>
<reference evidence="10 11" key="1">
    <citation type="submission" date="2020-06" db="EMBL/GenBank/DDBJ databases">
        <authorList>
            <consortium name="Wellcome Sanger Institute Data Sharing"/>
        </authorList>
    </citation>
    <scope>NUCLEOTIDE SEQUENCE [LARGE SCALE GENOMIC DNA]</scope>
</reference>
<dbReference type="GO" id="GO:0016226">
    <property type="term" value="P:iron-sulfur cluster assembly"/>
    <property type="evidence" value="ECO:0007669"/>
    <property type="project" value="TreeGrafter"/>
</dbReference>
<protein>
    <recommendedName>
        <fullName evidence="7">Iron-sulfur cluster assembly factor IBA57, mitochondrial</fullName>
    </recommendedName>
    <alternativeName>
        <fullName evidence="5">Iron-sulfur cluster assembly factor homolog</fullName>
    </alternativeName>
</protein>
<dbReference type="SUPFAM" id="SSF103025">
    <property type="entry name" value="Folate-binding domain"/>
    <property type="match status" value="1"/>
</dbReference>
<dbReference type="InterPro" id="IPR017703">
    <property type="entry name" value="YgfZ/GCV_T_CS"/>
</dbReference>
<keyword evidence="3" id="KW-0496">Mitochondrion</keyword>
<dbReference type="Gene3D" id="3.30.1360.120">
    <property type="entry name" value="Probable tRNA modification gtpase trme, domain 1"/>
    <property type="match status" value="1"/>
</dbReference>
<keyword evidence="11" id="KW-1185">Reference proteome</keyword>
<sequence length="342" mass="37993">MRLSVVCSGAAARLLPAGRGPFAVPAAARSSRRFSQEQSRPAEFGRYRLPHRTLVKIHGRDADSFLQGLVTNDVKLMRERRSLYAHMLNVQGRTLFDVLMYSPEEHTVLLECDSTVKEAFLRHLKVYKLRRSISIAPCPDLSLWALLPLVTQMKDLKPEVTDLQQVVVLEEDPRTTFMGWRLIVGGDVKPTDIVASSLERDIEEYHRHRYALGLPEGVNDLPPGVALPLESNLVYMQGISFSKGCYLGQELTARTHHTGVVRKRLMPVCLSAPAEGLEEGLELHTQSGKLAGKHRSGVGDVGLGLIRLAHAKESLVLKTSEVGAVTVQVSVPNWWPKESKDK</sequence>
<dbReference type="InterPro" id="IPR045179">
    <property type="entry name" value="YgfZ/GcvT"/>
</dbReference>
<dbReference type="PANTHER" id="PTHR22602">
    <property type="entry name" value="TRANSFERASE CAF17, MITOCHONDRIAL-RELATED"/>
    <property type="match status" value="1"/>
</dbReference>
<dbReference type="Ensembl" id="ENSDCDT00010050605.1">
    <property type="protein sequence ID" value="ENSDCDP00010040724.1"/>
    <property type="gene ID" value="ENSDCDG00010025945.1"/>
</dbReference>
<reference evidence="10" key="3">
    <citation type="submission" date="2025-09" db="UniProtKB">
        <authorList>
            <consortium name="Ensembl"/>
        </authorList>
    </citation>
    <scope>IDENTIFICATION</scope>
</reference>
<evidence type="ECO:0000256" key="1">
    <source>
        <dbReference type="ARBA" id="ARBA00004173"/>
    </source>
</evidence>
<dbReference type="GO" id="GO:0005759">
    <property type="term" value="C:mitochondrial matrix"/>
    <property type="evidence" value="ECO:0007669"/>
    <property type="project" value="TreeGrafter"/>
</dbReference>
<dbReference type="PANTHER" id="PTHR22602:SF0">
    <property type="entry name" value="TRANSFERASE CAF17, MITOCHONDRIAL-RELATED"/>
    <property type="match status" value="1"/>
</dbReference>
<name>A0AAY4D6E9_9TELE</name>
<evidence type="ECO:0000256" key="7">
    <source>
        <dbReference type="ARBA" id="ARBA00093625"/>
    </source>
</evidence>
<evidence type="ECO:0000256" key="6">
    <source>
        <dbReference type="ARBA" id="ARBA00093447"/>
    </source>
</evidence>
<comment type="subcellular location">
    <subcellularLocation>
        <location evidence="1">Mitochondrion</location>
    </subcellularLocation>
</comment>
<keyword evidence="2" id="KW-0809">Transit peptide</keyword>
<dbReference type="InterPro" id="IPR006222">
    <property type="entry name" value="GCVT_N"/>
</dbReference>
<dbReference type="GeneID" id="114788803"/>
<proteinExistence type="inferred from homology"/>
<feature type="domain" description="CAF17 C-terminal" evidence="9">
    <location>
        <begin position="262"/>
        <end position="337"/>
    </location>
</feature>
<evidence type="ECO:0000259" key="9">
    <source>
        <dbReference type="Pfam" id="PF25455"/>
    </source>
</evidence>
<keyword evidence="4" id="KW-0350">Heme biosynthesis</keyword>
<dbReference type="Proteomes" id="UP000694580">
    <property type="component" value="Chromosome 4"/>
</dbReference>
<dbReference type="NCBIfam" id="TIGR03317">
    <property type="entry name" value="ygfZ_signature"/>
    <property type="match status" value="1"/>
</dbReference>